<comment type="catalytic activity">
    <reaction evidence="1">
        <text>ATP + H2O = ADP + phosphate + H(+)</text>
        <dbReference type="Rhea" id="RHEA:13065"/>
        <dbReference type="ChEBI" id="CHEBI:15377"/>
        <dbReference type="ChEBI" id="CHEBI:15378"/>
        <dbReference type="ChEBI" id="CHEBI:30616"/>
        <dbReference type="ChEBI" id="CHEBI:43474"/>
        <dbReference type="ChEBI" id="CHEBI:456216"/>
        <dbReference type="EC" id="5.6.2.3"/>
    </reaction>
</comment>
<dbReference type="GO" id="GO:0006310">
    <property type="term" value="P:DNA recombination"/>
    <property type="evidence" value="ECO:0007669"/>
    <property type="project" value="UniProtKB-KW"/>
</dbReference>
<dbReference type="PANTHER" id="PTHR10492:SF57">
    <property type="entry name" value="ATP-DEPENDENT DNA HELICASE"/>
    <property type="match status" value="1"/>
</dbReference>
<comment type="similarity">
    <text evidence="1">Belongs to the helicase family.</text>
</comment>
<gene>
    <name evidence="4" type="ORF">CRE_04494</name>
</gene>
<dbReference type="InterPro" id="IPR010285">
    <property type="entry name" value="DNA_helicase_pif1-like_DEAD"/>
</dbReference>
<keyword evidence="1" id="KW-0067">ATP-binding</keyword>
<evidence type="ECO:0000259" key="2">
    <source>
        <dbReference type="Pfam" id="PF05970"/>
    </source>
</evidence>
<dbReference type="AlphaFoldDB" id="E3NWX1"/>
<dbReference type="STRING" id="31234.E3NWX1"/>
<dbReference type="InParanoid" id="E3NWX1"/>
<dbReference type="EC" id="5.6.2.3" evidence="1"/>
<dbReference type="Proteomes" id="UP000008281">
    <property type="component" value="Unassembled WGS sequence"/>
</dbReference>
<dbReference type="InterPro" id="IPR049163">
    <property type="entry name" value="Pif1-like_2B_dom"/>
</dbReference>
<dbReference type="Pfam" id="PF05970">
    <property type="entry name" value="PIF1"/>
    <property type="match status" value="1"/>
</dbReference>
<dbReference type="GO" id="GO:0016887">
    <property type="term" value="F:ATP hydrolysis activity"/>
    <property type="evidence" value="ECO:0007669"/>
    <property type="project" value="RHEA"/>
</dbReference>
<protein>
    <recommendedName>
        <fullName evidence="1">ATP-dependent DNA helicase</fullName>
        <ecNumber evidence="1">5.6.2.3</ecNumber>
    </recommendedName>
</protein>
<keyword evidence="1" id="KW-0233">DNA recombination</keyword>
<feature type="domain" description="DNA helicase Pif1-like 2B" evidence="3">
    <location>
        <begin position="271"/>
        <end position="314"/>
    </location>
</feature>
<evidence type="ECO:0000256" key="1">
    <source>
        <dbReference type="RuleBase" id="RU363044"/>
    </source>
</evidence>
<evidence type="ECO:0000259" key="3">
    <source>
        <dbReference type="Pfam" id="PF21530"/>
    </source>
</evidence>
<dbReference type="Gene3D" id="3.40.50.300">
    <property type="entry name" value="P-loop containing nucleotide triphosphate hydrolases"/>
    <property type="match status" value="1"/>
</dbReference>
<proteinExistence type="inferred from homology"/>
<dbReference type="GO" id="GO:0006281">
    <property type="term" value="P:DNA repair"/>
    <property type="evidence" value="ECO:0007669"/>
    <property type="project" value="UniProtKB-KW"/>
</dbReference>
<reference evidence="4" key="1">
    <citation type="submission" date="2007-07" db="EMBL/GenBank/DDBJ databases">
        <title>PCAP assembly of the Caenorhabditis remanei genome.</title>
        <authorList>
            <consortium name="The Caenorhabditis remanei Sequencing Consortium"/>
            <person name="Wilson R.K."/>
        </authorList>
    </citation>
    <scope>NUCLEOTIDE SEQUENCE [LARGE SCALE GENOMIC DNA]</scope>
    <source>
        <strain evidence="4">PB4641</strain>
    </source>
</reference>
<evidence type="ECO:0000313" key="4">
    <source>
        <dbReference type="EMBL" id="EFP06458.1"/>
    </source>
</evidence>
<keyword evidence="1" id="KW-0547">Nucleotide-binding</keyword>
<accession>E3NWX1</accession>
<keyword evidence="1" id="KW-0347">Helicase</keyword>
<dbReference type="OrthoDB" id="10056572at2759"/>
<dbReference type="Pfam" id="PF21530">
    <property type="entry name" value="Pif1_2B_dom"/>
    <property type="match status" value="1"/>
</dbReference>
<sequence>MYEQTLSEAAGFHSAAQLRGLFVMLLLFENINNPEELWNKFLKDLSEDFEHQGYTSKEAESLAYHDMKDRMEAMNGDIKQWINKDYQPVASATHFVDLKECEKKGEEMKSLLNVEQSEAVGAILDALDFGGLFFIDGPGGSGKTFVYNCLANIIMGKGKTILPMAWVGITAALLPNGRTVSSICKLNINDFYGLESHGDLAEEVFGDLLANGDVNKLAKVAILTPRNKEALEVNNSVLDKMPGELRSYTSLDEITHKDGGEINDSLNFTTEFLNQMTPSGMPPHLLRLKKGAIVMLLRNLDVKNSLCNGTRLVVDDMGARVLQCKFINGPRQGQMVFIPKIKLNYEKGLPFIMSRLQFPIRLSFAMTINKSQRQT</sequence>
<dbReference type="SUPFAM" id="SSF52540">
    <property type="entry name" value="P-loop containing nucleoside triphosphate hydrolases"/>
    <property type="match status" value="2"/>
</dbReference>
<keyword evidence="1" id="KW-0227">DNA damage</keyword>
<feature type="domain" description="DNA helicase Pif1-like DEAD-box helicase" evidence="2">
    <location>
        <begin position="112"/>
        <end position="189"/>
    </location>
</feature>
<dbReference type="GO" id="GO:0005524">
    <property type="term" value="F:ATP binding"/>
    <property type="evidence" value="ECO:0007669"/>
    <property type="project" value="UniProtKB-KW"/>
</dbReference>
<dbReference type="EMBL" id="DS271901">
    <property type="protein sequence ID" value="EFP06458.1"/>
    <property type="molecule type" value="Genomic_DNA"/>
</dbReference>
<keyword evidence="5" id="KW-1185">Reference proteome</keyword>
<name>E3NWX1_CAERE</name>
<keyword evidence="1" id="KW-0378">Hydrolase</keyword>
<dbReference type="PANTHER" id="PTHR10492">
    <property type="match status" value="1"/>
</dbReference>
<keyword evidence="1" id="KW-0234">DNA repair</keyword>
<dbReference type="InterPro" id="IPR027417">
    <property type="entry name" value="P-loop_NTPase"/>
</dbReference>
<comment type="cofactor">
    <cofactor evidence="1">
        <name>Mg(2+)</name>
        <dbReference type="ChEBI" id="CHEBI:18420"/>
    </cofactor>
</comment>
<dbReference type="HOGENOM" id="CLU_740962_0_0_1"/>
<dbReference type="GO" id="GO:0043139">
    <property type="term" value="F:5'-3' DNA helicase activity"/>
    <property type="evidence" value="ECO:0007669"/>
    <property type="project" value="UniProtKB-EC"/>
</dbReference>
<dbReference type="eggNOG" id="KOG0987">
    <property type="taxonomic scope" value="Eukaryota"/>
</dbReference>
<evidence type="ECO:0000313" key="5">
    <source>
        <dbReference type="Proteomes" id="UP000008281"/>
    </source>
</evidence>
<dbReference type="GO" id="GO:0000723">
    <property type="term" value="P:telomere maintenance"/>
    <property type="evidence" value="ECO:0007669"/>
    <property type="project" value="InterPro"/>
</dbReference>
<organism evidence="5">
    <name type="scientific">Caenorhabditis remanei</name>
    <name type="common">Caenorhabditis vulgaris</name>
    <dbReference type="NCBI Taxonomy" id="31234"/>
    <lineage>
        <taxon>Eukaryota</taxon>
        <taxon>Metazoa</taxon>
        <taxon>Ecdysozoa</taxon>
        <taxon>Nematoda</taxon>
        <taxon>Chromadorea</taxon>
        <taxon>Rhabditida</taxon>
        <taxon>Rhabditina</taxon>
        <taxon>Rhabditomorpha</taxon>
        <taxon>Rhabditoidea</taxon>
        <taxon>Rhabditidae</taxon>
        <taxon>Peloderinae</taxon>
        <taxon>Caenorhabditis</taxon>
    </lineage>
</organism>
<feature type="non-terminal residue" evidence="4">
    <location>
        <position position="375"/>
    </location>
</feature>